<evidence type="ECO:0000256" key="5">
    <source>
        <dbReference type="ARBA" id="ARBA00023014"/>
    </source>
</evidence>
<dbReference type="Pfam" id="PF13459">
    <property type="entry name" value="Fer4_15"/>
    <property type="match status" value="1"/>
</dbReference>
<dbReference type="InterPro" id="IPR017896">
    <property type="entry name" value="4Fe4S_Fe-S-bd"/>
</dbReference>
<keyword evidence="4 6" id="KW-0408">Iron</keyword>
<evidence type="ECO:0000313" key="8">
    <source>
        <dbReference type="EMBL" id="MSV24754.1"/>
    </source>
</evidence>
<dbReference type="GO" id="GO:0051536">
    <property type="term" value="F:iron-sulfur cluster binding"/>
    <property type="evidence" value="ECO:0007669"/>
    <property type="project" value="UniProtKB-KW"/>
</dbReference>
<dbReference type="EMBL" id="VUNL01000005">
    <property type="protein sequence ID" value="MSV24754.1"/>
    <property type="molecule type" value="Genomic_DNA"/>
</dbReference>
<keyword evidence="3 6" id="KW-0249">Electron transport</keyword>
<evidence type="ECO:0000256" key="1">
    <source>
        <dbReference type="ARBA" id="ARBA00022448"/>
    </source>
</evidence>
<comment type="function">
    <text evidence="6">Ferredoxins are iron-sulfur proteins that transfer electrons in a wide variety of metabolic reactions.</text>
</comment>
<evidence type="ECO:0000313" key="9">
    <source>
        <dbReference type="Proteomes" id="UP000430222"/>
    </source>
</evidence>
<dbReference type="InterPro" id="IPR051269">
    <property type="entry name" value="Fe-S_cluster_ET"/>
</dbReference>
<dbReference type="Gene3D" id="3.30.70.20">
    <property type="match status" value="1"/>
</dbReference>
<evidence type="ECO:0000256" key="4">
    <source>
        <dbReference type="ARBA" id="ARBA00023004"/>
    </source>
</evidence>
<dbReference type="PROSITE" id="PS00198">
    <property type="entry name" value="4FE4S_FER_1"/>
    <property type="match status" value="1"/>
</dbReference>
<dbReference type="PRINTS" id="PR00352">
    <property type="entry name" value="3FE4SFRDOXIN"/>
</dbReference>
<accession>A0A6I2UXF4</accession>
<dbReference type="SUPFAM" id="SSF54862">
    <property type="entry name" value="4Fe-4S ferredoxins"/>
    <property type="match status" value="1"/>
</dbReference>
<keyword evidence="9" id="KW-1185">Reference proteome</keyword>
<dbReference type="GO" id="GO:0009055">
    <property type="term" value="F:electron transfer activity"/>
    <property type="evidence" value="ECO:0007669"/>
    <property type="project" value="UniProtKB-UniRule"/>
</dbReference>
<evidence type="ECO:0000256" key="2">
    <source>
        <dbReference type="ARBA" id="ARBA00022723"/>
    </source>
</evidence>
<dbReference type="PANTHER" id="PTHR36923:SF3">
    <property type="entry name" value="FERREDOXIN"/>
    <property type="match status" value="1"/>
</dbReference>
<protein>
    <recommendedName>
        <fullName evidence="6">Ferredoxin</fullName>
    </recommendedName>
</protein>
<reference evidence="8 9" key="1">
    <citation type="submission" date="2019-08" db="EMBL/GenBank/DDBJ databases">
        <title>In-depth cultivation of the pig gut microbiome towards novel bacterial diversity and tailored functional studies.</title>
        <authorList>
            <person name="Wylensek D."/>
            <person name="Hitch T.C.A."/>
            <person name="Clavel T."/>
        </authorList>
    </citation>
    <scope>NUCLEOTIDE SEQUENCE [LARGE SCALE GENOMIC DNA]</scope>
    <source>
        <strain evidence="9">WCA-380-WT-3B3</strain>
    </source>
</reference>
<keyword evidence="5 6" id="KW-0411">Iron-sulfur</keyword>
<organism evidence="8 9">
    <name type="scientific">Selenomonas montiformis</name>
    <dbReference type="NCBI Taxonomy" id="2652285"/>
    <lineage>
        <taxon>Bacteria</taxon>
        <taxon>Bacillati</taxon>
        <taxon>Bacillota</taxon>
        <taxon>Negativicutes</taxon>
        <taxon>Selenomonadales</taxon>
        <taxon>Selenomonadaceae</taxon>
        <taxon>Selenomonas</taxon>
    </lineage>
</organism>
<gene>
    <name evidence="8" type="ORF">FYJ78_06060</name>
</gene>
<comment type="caution">
    <text evidence="8">The sequence shown here is derived from an EMBL/GenBank/DDBJ whole genome shotgun (WGS) entry which is preliminary data.</text>
</comment>
<sequence>MKGYVDQDLCVGCGMCAGSCPEGFRMAENGLAEGWQELPPDCVDDAKQAAEDCPVGAITVK</sequence>
<feature type="domain" description="4Fe-4S ferredoxin-type" evidence="7">
    <location>
        <begin position="1"/>
        <end position="29"/>
    </location>
</feature>
<name>A0A6I2UXF4_9FIRM</name>
<dbReference type="Proteomes" id="UP000430222">
    <property type="component" value="Unassembled WGS sequence"/>
</dbReference>
<keyword evidence="1 6" id="KW-0813">Transport</keyword>
<dbReference type="InterPro" id="IPR017900">
    <property type="entry name" value="4Fe4S_Fe_S_CS"/>
</dbReference>
<evidence type="ECO:0000256" key="6">
    <source>
        <dbReference type="RuleBase" id="RU368020"/>
    </source>
</evidence>
<dbReference type="PANTHER" id="PTHR36923">
    <property type="entry name" value="FERREDOXIN"/>
    <property type="match status" value="1"/>
</dbReference>
<dbReference type="PROSITE" id="PS51379">
    <property type="entry name" value="4FE4S_FER_2"/>
    <property type="match status" value="1"/>
</dbReference>
<dbReference type="GO" id="GO:0005506">
    <property type="term" value="F:iron ion binding"/>
    <property type="evidence" value="ECO:0007669"/>
    <property type="project" value="UniProtKB-UniRule"/>
</dbReference>
<keyword evidence="2 6" id="KW-0479">Metal-binding</keyword>
<dbReference type="RefSeq" id="WP_154620510.1">
    <property type="nucleotide sequence ID" value="NZ_CBCTNG010000007.1"/>
</dbReference>
<dbReference type="InterPro" id="IPR001080">
    <property type="entry name" value="3Fe4S_ferredoxin"/>
</dbReference>
<proteinExistence type="predicted"/>
<evidence type="ECO:0000256" key="3">
    <source>
        <dbReference type="ARBA" id="ARBA00022982"/>
    </source>
</evidence>
<evidence type="ECO:0000259" key="7">
    <source>
        <dbReference type="PROSITE" id="PS51379"/>
    </source>
</evidence>
<dbReference type="AlphaFoldDB" id="A0A6I2UXF4"/>